<dbReference type="EMBL" id="JAIXMP010000005">
    <property type="protein sequence ID" value="KAI9273020.1"/>
    <property type="molecule type" value="Genomic_DNA"/>
</dbReference>
<name>A0AAD5PHN3_9FUNG</name>
<reference evidence="2" key="2">
    <citation type="submission" date="2023-02" db="EMBL/GenBank/DDBJ databases">
        <authorList>
            <consortium name="DOE Joint Genome Institute"/>
            <person name="Mondo S.J."/>
            <person name="Chang Y."/>
            <person name="Wang Y."/>
            <person name="Ahrendt S."/>
            <person name="Andreopoulos W."/>
            <person name="Barry K."/>
            <person name="Beard J."/>
            <person name="Benny G.L."/>
            <person name="Blankenship S."/>
            <person name="Bonito G."/>
            <person name="Cuomo C."/>
            <person name="Desiro A."/>
            <person name="Gervers K.A."/>
            <person name="Hundley H."/>
            <person name="Kuo A."/>
            <person name="LaButti K."/>
            <person name="Lang B.F."/>
            <person name="Lipzen A."/>
            <person name="O'Donnell K."/>
            <person name="Pangilinan J."/>
            <person name="Reynolds N."/>
            <person name="Sandor L."/>
            <person name="Smith M.W."/>
            <person name="Tsang A."/>
            <person name="Grigoriev I.V."/>
            <person name="Stajich J.E."/>
            <person name="Spatafora J.W."/>
        </authorList>
    </citation>
    <scope>NUCLEOTIDE SEQUENCE</scope>
    <source>
        <strain evidence="2">RSA 2281</strain>
    </source>
</reference>
<comment type="similarity">
    <text evidence="1">Belongs to the STXBP/unc-18/SEC1 family.</text>
</comment>
<keyword evidence="3" id="KW-1185">Reference proteome</keyword>
<dbReference type="Gene3D" id="3.40.50.2060">
    <property type="match status" value="1"/>
</dbReference>
<dbReference type="PANTHER" id="PTHR11679">
    <property type="entry name" value="VESICLE PROTEIN SORTING-ASSOCIATED"/>
    <property type="match status" value="1"/>
</dbReference>
<dbReference type="AlphaFoldDB" id="A0AAD5PHN3"/>
<reference evidence="2" key="1">
    <citation type="journal article" date="2022" name="IScience">
        <title>Evolution of zygomycete secretomes and the origins of terrestrial fungal ecologies.</title>
        <authorList>
            <person name="Chang Y."/>
            <person name="Wang Y."/>
            <person name="Mondo S."/>
            <person name="Ahrendt S."/>
            <person name="Andreopoulos W."/>
            <person name="Barry K."/>
            <person name="Beard J."/>
            <person name="Benny G.L."/>
            <person name="Blankenship S."/>
            <person name="Bonito G."/>
            <person name="Cuomo C."/>
            <person name="Desiro A."/>
            <person name="Gervers K.A."/>
            <person name="Hundley H."/>
            <person name="Kuo A."/>
            <person name="LaButti K."/>
            <person name="Lang B.F."/>
            <person name="Lipzen A."/>
            <person name="O'Donnell K."/>
            <person name="Pangilinan J."/>
            <person name="Reynolds N."/>
            <person name="Sandor L."/>
            <person name="Smith M.E."/>
            <person name="Tsang A."/>
            <person name="Grigoriev I.V."/>
            <person name="Stajich J.E."/>
            <person name="Spatafora J.W."/>
        </authorList>
    </citation>
    <scope>NUCLEOTIDE SEQUENCE</scope>
    <source>
        <strain evidence="2">RSA 2281</strain>
    </source>
</reference>
<evidence type="ECO:0000313" key="3">
    <source>
        <dbReference type="Proteomes" id="UP001209540"/>
    </source>
</evidence>
<comment type="caution">
    <text evidence="2">The sequence shown here is derived from an EMBL/GenBank/DDBJ whole genome shotgun (WGS) entry which is preliminary data.</text>
</comment>
<protein>
    <submittedName>
        <fullName evidence="2">Sec1-like protein</fullName>
    </submittedName>
</protein>
<dbReference type="Pfam" id="PF00995">
    <property type="entry name" value="Sec1"/>
    <property type="match status" value="1"/>
</dbReference>
<evidence type="ECO:0000256" key="1">
    <source>
        <dbReference type="ARBA" id="ARBA00009884"/>
    </source>
</evidence>
<proteinExistence type="inferred from homology"/>
<dbReference type="SUPFAM" id="SSF56815">
    <property type="entry name" value="Sec1/munc18-like (SM) proteins"/>
    <property type="match status" value="1"/>
</dbReference>
<dbReference type="InterPro" id="IPR043154">
    <property type="entry name" value="Sec-1-like_dom1"/>
</dbReference>
<dbReference type="GO" id="GO:0016192">
    <property type="term" value="P:vesicle-mediated transport"/>
    <property type="evidence" value="ECO:0007669"/>
    <property type="project" value="InterPro"/>
</dbReference>
<dbReference type="Proteomes" id="UP001209540">
    <property type="component" value="Unassembled WGS sequence"/>
</dbReference>
<dbReference type="InterPro" id="IPR036045">
    <property type="entry name" value="Sec1-like_sf"/>
</dbReference>
<organism evidence="2 3">
    <name type="scientific">Phascolomyces articulosus</name>
    <dbReference type="NCBI Taxonomy" id="60185"/>
    <lineage>
        <taxon>Eukaryota</taxon>
        <taxon>Fungi</taxon>
        <taxon>Fungi incertae sedis</taxon>
        <taxon>Mucoromycota</taxon>
        <taxon>Mucoromycotina</taxon>
        <taxon>Mucoromycetes</taxon>
        <taxon>Mucorales</taxon>
        <taxon>Lichtheimiaceae</taxon>
        <taxon>Phascolomyces</taxon>
    </lineage>
</organism>
<dbReference type="InterPro" id="IPR001619">
    <property type="entry name" value="Sec1-like"/>
</dbReference>
<evidence type="ECO:0000313" key="2">
    <source>
        <dbReference type="EMBL" id="KAI9273020.1"/>
    </source>
</evidence>
<accession>A0AAD5PHN3</accession>
<gene>
    <name evidence="2" type="ORF">BDA99DRAFT_499794</name>
</gene>
<sequence length="116" mass="13186">MTGINEIMHKRLMDSIKAVPGKWKIVVVDSKSSRTLFAACKIYDILEENVTLVENIEKQRQPYPTLDAVYFLTPCRDSILRLVDDFTGHNGAMYKAAHIHFTSGNTNAYFCTSKKN</sequence>